<evidence type="ECO:0000256" key="9">
    <source>
        <dbReference type="ARBA" id="ARBA00022741"/>
    </source>
</evidence>
<keyword evidence="11" id="KW-0067">ATP-binding</keyword>
<proteinExistence type="inferred from homology"/>
<feature type="domain" description="tRNA synthetases class I catalytic" evidence="14">
    <location>
        <begin position="34"/>
        <end position="350"/>
    </location>
</feature>
<comment type="similarity">
    <text evidence="3">Belongs to the class-I aminoacyl-tRNA synthetase family. MshC subfamily.</text>
</comment>
<reference evidence="16" key="1">
    <citation type="journal article" date="2019" name="Int. J. Syst. Evol. Microbiol.">
        <title>The Global Catalogue of Microorganisms (GCM) 10K type strain sequencing project: providing services to taxonomists for standard genome sequencing and annotation.</title>
        <authorList>
            <consortium name="The Broad Institute Genomics Platform"/>
            <consortium name="The Broad Institute Genome Sequencing Center for Infectious Disease"/>
            <person name="Wu L."/>
            <person name="Ma J."/>
        </authorList>
    </citation>
    <scope>NUCLEOTIDE SEQUENCE [LARGE SCALE GENOMIC DNA]</scope>
    <source>
        <strain evidence="16">CCUG 50213</strain>
    </source>
</reference>
<dbReference type="InterPro" id="IPR032678">
    <property type="entry name" value="tRNA-synt_1_cat_dom"/>
</dbReference>
<dbReference type="EMBL" id="JBHTLY010000001">
    <property type="protein sequence ID" value="MFD1200976.1"/>
    <property type="molecule type" value="Genomic_DNA"/>
</dbReference>
<dbReference type="RefSeq" id="WP_343959684.1">
    <property type="nucleotide sequence ID" value="NZ_BAAAKZ010000003.1"/>
</dbReference>
<evidence type="ECO:0000256" key="1">
    <source>
        <dbReference type="ARBA" id="ARBA00001947"/>
    </source>
</evidence>
<keyword evidence="7 15" id="KW-0436">Ligase</keyword>
<gene>
    <name evidence="15" type="primary">mshC</name>
    <name evidence="15" type="ORF">ACFQ3U_03615</name>
</gene>
<dbReference type="InterPro" id="IPR014729">
    <property type="entry name" value="Rossmann-like_a/b/a_fold"/>
</dbReference>
<keyword evidence="16" id="KW-1185">Reference proteome</keyword>
<evidence type="ECO:0000256" key="2">
    <source>
        <dbReference type="ARBA" id="ARBA00003679"/>
    </source>
</evidence>
<dbReference type="Pfam" id="PF01406">
    <property type="entry name" value="tRNA-synt_1e"/>
    <property type="match status" value="1"/>
</dbReference>
<evidence type="ECO:0000256" key="7">
    <source>
        <dbReference type="ARBA" id="ARBA00022598"/>
    </source>
</evidence>
<evidence type="ECO:0000256" key="13">
    <source>
        <dbReference type="ARBA" id="ARBA00048350"/>
    </source>
</evidence>
<sequence length="428" mass="46765">MRTWTPPVTPKLPGHGEAPRLFNTAKGRLEHPAIQDGRATLYVCGLTPYDATHIGHAFTYTTFDTMQRAWRDAGIETVYAQNITDVDDPLLERANATGVDWRALADEQIGLYRSDMHRLGMLPPEHFVAVTEAIEEIAYGVKQLVERGFAYSVATPDSAAGDDIYFDVRGAQKDSQWRLGDVAPYDRSLLETLSAERGGDPEREGKRDVLDPLLWRAARAGEPSWESPVGEGRPGWHIECTVIARQALGDLFTVQGGGHDLVFPHHEFTAAHATAITGKPLAHAFCHAALVSYEGHKMSKSRGNLVFVSKLLDGSHAGHCVDPAAIRLALLANHYRSEWEWFDSDLERAERRLAAWREGLGRTGGELVSATTVLQQLRAALANDLDTPVMLATLDAALDAGVDDPGLIADAIQSLLGVQLVRPEGCQA</sequence>
<dbReference type="PANTHER" id="PTHR10890">
    <property type="entry name" value="CYSTEINYL-TRNA SYNTHETASE"/>
    <property type="match status" value="1"/>
</dbReference>
<comment type="catalytic activity">
    <reaction evidence="13">
        <text>1D-myo-inositol 2-amino-2-deoxy-alpha-D-glucopyranoside + L-cysteine + ATP = 1D-myo-inositol 2-(L-cysteinylamino)-2-deoxy-alpha-D-glucopyranoside + AMP + diphosphate + H(+)</text>
        <dbReference type="Rhea" id="RHEA:26176"/>
        <dbReference type="ChEBI" id="CHEBI:15378"/>
        <dbReference type="ChEBI" id="CHEBI:30616"/>
        <dbReference type="ChEBI" id="CHEBI:33019"/>
        <dbReference type="ChEBI" id="CHEBI:35235"/>
        <dbReference type="ChEBI" id="CHEBI:58886"/>
        <dbReference type="ChEBI" id="CHEBI:58887"/>
        <dbReference type="ChEBI" id="CHEBI:456215"/>
        <dbReference type="EC" id="6.3.1.13"/>
    </reaction>
</comment>
<dbReference type="PANTHER" id="PTHR10890:SF3">
    <property type="entry name" value="CYSTEINE--TRNA LIGASE, CYTOPLASMIC"/>
    <property type="match status" value="1"/>
</dbReference>
<evidence type="ECO:0000256" key="3">
    <source>
        <dbReference type="ARBA" id="ARBA00007723"/>
    </source>
</evidence>
<evidence type="ECO:0000256" key="11">
    <source>
        <dbReference type="ARBA" id="ARBA00022840"/>
    </source>
</evidence>
<dbReference type="PRINTS" id="PR00983">
    <property type="entry name" value="TRNASYNTHCYS"/>
</dbReference>
<dbReference type="SUPFAM" id="SSF52374">
    <property type="entry name" value="Nucleotidylyl transferase"/>
    <property type="match status" value="1"/>
</dbReference>
<dbReference type="InterPro" id="IPR017812">
    <property type="entry name" value="Mycothiol_ligase_MshC"/>
</dbReference>
<dbReference type="Gene3D" id="1.20.120.640">
    <property type="entry name" value="Anticodon-binding domain of a subclass of class I aminoacyl-tRNA synthetases"/>
    <property type="match status" value="1"/>
</dbReference>
<evidence type="ECO:0000256" key="6">
    <source>
        <dbReference type="ARBA" id="ARBA00020068"/>
    </source>
</evidence>
<evidence type="ECO:0000313" key="15">
    <source>
        <dbReference type="EMBL" id="MFD1200976.1"/>
    </source>
</evidence>
<comment type="function">
    <text evidence="2">Catalyzes the ATP-dependent condensation of GlcN-Ins and L-cysteine to form L-Cys-GlcN-Ins.</text>
</comment>
<comment type="subunit">
    <text evidence="4">Monomer.</text>
</comment>
<comment type="cofactor">
    <cofactor evidence="1">
        <name>Zn(2+)</name>
        <dbReference type="ChEBI" id="CHEBI:29105"/>
    </cofactor>
</comment>
<evidence type="ECO:0000256" key="12">
    <source>
        <dbReference type="ARBA" id="ARBA00033376"/>
    </source>
</evidence>
<name>A0ABW3TJR5_9MICO</name>
<evidence type="ECO:0000256" key="8">
    <source>
        <dbReference type="ARBA" id="ARBA00022723"/>
    </source>
</evidence>
<accession>A0ABW3TJR5</accession>
<comment type="caution">
    <text evidence="15">The sequence shown here is derived from an EMBL/GenBank/DDBJ whole genome shotgun (WGS) entry which is preliminary data.</text>
</comment>
<evidence type="ECO:0000256" key="4">
    <source>
        <dbReference type="ARBA" id="ARBA00011245"/>
    </source>
</evidence>
<keyword evidence="10" id="KW-0862">Zinc</keyword>
<dbReference type="NCBIfam" id="TIGR03447">
    <property type="entry name" value="mycothiol_MshC"/>
    <property type="match status" value="1"/>
</dbReference>
<protein>
    <recommendedName>
        <fullName evidence="6">L-cysteine:1D-myo-inositol 2-amino-2-deoxy-alpha-D-glucopyranoside ligase</fullName>
        <ecNumber evidence="5">6.3.1.13</ecNumber>
    </recommendedName>
    <alternativeName>
        <fullName evidence="12">Mycothiol ligase</fullName>
    </alternativeName>
</protein>
<evidence type="ECO:0000313" key="16">
    <source>
        <dbReference type="Proteomes" id="UP001597181"/>
    </source>
</evidence>
<dbReference type="EC" id="6.3.1.13" evidence="5"/>
<evidence type="ECO:0000256" key="5">
    <source>
        <dbReference type="ARBA" id="ARBA00012088"/>
    </source>
</evidence>
<keyword evidence="8" id="KW-0479">Metal-binding</keyword>
<organism evidence="15 16">
    <name type="scientific">Leucobacter albus</name>
    <dbReference type="NCBI Taxonomy" id="272210"/>
    <lineage>
        <taxon>Bacteria</taxon>
        <taxon>Bacillati</taxon>
        <taxon>Actinomycetota</taxon>
        <taxon>Actinomycetes</taxon>
        <taxon>Micrococcales</taxon>
        <taxon>Microbacteriaceae</taxon>
        <taxon>Leucobacter</taxon>
    </lineage>
</organism>
<evidence type="ECO:0000259" key="14">
    <source>
        <dbReference type="Pfam" id="PF01406"/>
    </source>
</evidence>
<evidence type="ECO:0000256" key="10">
    <source>
        <dbReference type="ARBA" id="ARBA00022833"/>
    </source>
</evidence>
<dbReference type="InterPro" id="IPR024909">
    <property type="entry name" value="Cys-tRNA/MSH_ligase"/>
</dbReference>
<dbReference type="Gene3D" id="3.40.50.620">
    <property type="entry name" value="HUPs"/>
    <property type="match status" value="1"/>
</dbReference>
<dbReference type="GO" id="GO:0035446">
    <property type="term" value="F:cysteine-glucosaminylinositol ligase activity"/>
    <property type="evidence" value="ECO:0007669"/>
    <property type="project" value="UniProtKB-EC"/>
</dbReference>
<dbReference type="Proteomes" id="UP001597181">
    <property type="component" value="Unassembled WGS sequence"/>
</dbReference>
<keyword evidence="9" id="KW-0547">Nucleotide-binding</keyword>